<comment type="caution">
    <text evidence="2">The sequence shown here is derived from an EMBL/GenBank/DDBJ whole genome shotgun (WGS) entry which is preliminary data.</text>
</comment>
<organism evidence="2 3">
    <name type="scientific">Thalassococcus arenae</name>
    <dbReference type="NCBI Taxonomy" id="2851652"/>
    <lineage>
        <taxon>Bacteria</taxon>
        <taxon>Pseudomonadati</taxon>
        <taxon>Pseudomonadota</taxon>
        <taxon>Alphaproteobacteria</taxon>
        <taxon>Rhodobacterales</taxon>
        <taxon>Roseobacteraceae</taxon>
        <taxon>Thalassococcus</taxon>
    </lineage>
</organism>
<proteinExistence type="predicted"/>
<feature type="transmembrane region" description="Helical" evidence="1">
    <location>
        <begin position="28"/>
        <end position="51"/>
    </location>
</feature>
<name>A0ABS6NAP3_9RHOB</name>
<dbReference type="EMBL" id="JAHRWL010000002">
    <property type="protein sequence ID" value="MBV2361088.1"/>
    <property type="molecule type" value="Genomic_DNA"/>
</dbReference>
<dbReference type="RefSeq" id="WP_217779426.1">
    <property type="nucleotide sequence ID" value="NZ_JAHRWL010000002.1"/>
</dbReference>
<keyword evidence="1" id="KW-0472">Membrane</keyword>
<evidence type="ECO:0000313" key="2">
    <source>
        <dbReference type="EMBL" id="MBV2361088.1"/>
    </source>
</evidence>
<accession>A0ABS6NAP3</accession>
<evidence type="ECO:0008006" key="4">
    <source>
        <dbReference type="Google" id="ProtNLM"/>
    </source>
</evidence>
<evidence type="ECO:0000313" key="3">
    <source>
        <dbReference type="Proteomes" id="UP001166293"/>
    </source>
</evidence>
<evidence type="ECO:0000256" key="1">
    <source>
        <dbReference type="SAM" id="Phobius"/>
    </source>
</evidence>
<dbReference type="Proteomes" id="UP001166293">
    <property type="component" value="Unassembled WGS sequence"/>
</dbReference>
<feature type="transmembrane region" description="Helical" evidence="1">
    <location>
        <begin position="141"/>
        <end position="164"/>
    </location>
</feature>
<gene>
    <name evidence="2" type="ORF">KUH32_15085</name>
</gene>
<keyword evidence="1" id="KW-1133">Transmembrane helix</keyword>
<sequence length="167" mass="18165">MRGWIDRVFPTENGPWPWRRAPRRAVSWQGWVLLWLLPAGFVLGGLAELGLQALDHARATRVTGTVVRVYDWPNNAPFASGRIYAPVFSYPDGDGLAGASSNMAAAELDFPVGSTHDILVFPGSDRDVIVPGRHNWLAGQIVLGIGLVLILPALVVHAGILRWLRAG</sequence>
<keyword evidence="1" id="KW-0812">Transmembrane</keyword>
<protein>
    <recommendedName>
        <fullName evidence="4">DUF3592 domain-containing protein</fullName>
    </recommendedName>
</protein>
<keyword evidence="3" id="KW-1185">Reference proteome</keyword>
<reference evidence="2" key="1">
    <citation type="submission" date="2021-06" db="EMBL/GenBank/DDBJ databases">
        <title>Thalassococcus sp. CAU 1522 isolated from sea sand, Republic of Korea.</title>
        <authorList>
            <person name="Kim W."/>
        </authorList>
    </citation>
    <scope>NUCLEOTIDE SEQUENCE</scope>
    <source>
        <strain evidence="2">CAU 1522</strain>
    </source>
</reference>